<sequence>MRRLSQLEDLDPSAVAKGLSESEAAVVSAKDDLERAEAQIGVEVYMAMQGALSLK</sequence>
<dbReference type="Gene3D" id="1.20.5.440">
    <property type="entry name" value="ATP synthase delta/epsilon subunit, C-terminal domain"/>
    <property type="match status" value="1"/>
</dbReference>
<gene>
    <name evidence="1" type="ORF">CHC_T00005903001</name>
</gene>
<dbReference type="STRING" id="2769.R7QGV0"/>
<name>R7QGV0_CHOCR</name>
<protein>
    <submittedName>
        <fullName evidence="1">Uncharacterized protein</fullName>
    </submittedName>
</protein>
<proteinExistence type="predicted"/>
<dbReference type="OrthoDB" id="270171at2759"/>
<accession>R7QGV0</accession>
<organism evidence="1 2">
    <name type="scientific">Chondrus crispus</name>
    <name type="common">Carrageen Irish moss</name>
    <name type="synonym">Polymorpha crispa</name>
    <dbReference type="NCBI Taxonomy" id="2769"/>
    <lineage>
        <taxon>Eukaryota</taxon>
        <taxon>Rhodophyta</taxon>
        <taxon>Florideophyceae</taxon>
        <taxon>Rhodymeniophycidae</taxon>
        <taxon>Gigartinales</taxon>
        <taxon>Gigartinaceae</taxon>
        <taxon>Chondrus</taxon>
    </lineage>
</organism>
<dbReference type="RefSeq" id="XP_005717618.1">
    <property type="nucleotide sequence ID" value="XM_005717561.1"/>
</dbReference>
<dbReference type="AlphaFoldDB" id="R7QGV0"/>
<dbReference type="GeneID" id="17325334"/>
<evidence type="ECO:0000313" key="1">
    <source>
        <dbReference type="EMBL" id="CDF37747.1"/>
    </source>
</evidence>
<dbReference type="KEGG" id="ccp:CHC_T00005903001"/>
<dbReference type="Gramene" id="CDF37747">
    <property type="protein sequence ID" value="CDF37747"/>
    <property type="gene ID" value="CHC_T00005903001"/>
</dbReference>
<dbReference type="Proteomes" id="UP000012073">
    <property type="component" value="Unassembled WGS sequence"/>
</dbReference>
<dbReference type="EMBL" id="HG001865">
    <property type="protein sequence ID" value="CDF37747.1"/>
    <property type="molecule type" value="Genomic_DNA"/>
</dbReference>
<evidence type="ECO:0000313" key="2">
    <source>
        <dbReference type="Proteomes" id="UP000012073"/>
    </source>
</evidence>
<reference evidence="2" key="1">
    <citation type="journal article" date="2013" name="Proc. Natl. Acad. Sci. U.S.A.">
        <title>Genome structure and metabolic features in the red seaweed Chondrus crispus shed light on evolution of the Archaeplastida.</title>
        <authorList>
            <person name="Collen J."/>
            <person name="Porcel B."/>
            <person name="Carre W."/>
            <person name="Ball S.G."/>
            <person name="Chaparro C."/>
            <person name="Tonon T."/>
            <person name="Barbeyron T."/>
            <person name="Michel G."/>
            <person name="Noel B."/>
            <person name="Valentin K."/>
            <person name="Elias M."/>
            <person name="Artiguenave F."/>
            <person name="Arun A."/>
            <person name="Aury J.M."/>
            <person name="Barbosa-Neto J.F."/>
            <person name="Bothwell J.H."/>
            <person name="Bouget F.Y."/>
            <person name="Brillet L."/>
            <person name="Cabello-Hurtado F."/>
            <person name="Capella-Gutierrez S."/>
            <person name="Charrier B."/>
            <person name="Cladiere L."/>
            <person name="Cock J.M."/>
            <person name="Coelho S.M."/>
            <person name="Colleoni C."/>
            <person name="Czjzek M."/>
            <person name="Da Silva C."/>
            <person name="Delage L."/>
            <person name="Denoeud F."/>
            <person name="Deschamps P."/>
            <person name="Dittami S.M."/>
            <person name="Gabaldon T."/>
            <person name="Gachon C.M."/>
            <person name="Groisillier A."/>
            <person name="Herve C."/>
            <person name="Jabbari K."/>
            <person name="Katinka M."/>
            <person name="Kloareg B."/>
            <person name="Kowalczyk N."/>
            <person name="Labadie K."/>
            <person name="Leblanc C."/>
            <person name="Lopez P.J."/>
            <person name="McLachlan D.H."/>
            <person name="Meslet-Cladiere L."/>
            <person name="Moustafa A."/>
            <person name="Nehr Z."/>
            <person name="Nyvall Collen P."/>
            <person name="Panaud O."/>
            <person name="Partensky F."/>
            <person name="Poulain J."/>
            <person name="Rensing S.A."/>
            <person name="Rousvoal S."/>
            <person name="Samson G."/>
            <person name="Symeonidi A."/>
            <person name="Weissenbach J."/>
            <person name="Zambounis A."/>
            <person name="Wincker P."/>
            <person name="Boyen C."/>
        </authorList>
    </citation>
    <scope>NUCLEOTIDE SEQUENCE [LARGE SCALE GENOMIC DNA]</scope>
    <source>
        <strain evidence="2">cv. Stackhouse</strain>
    </source>
</reference>
<keyword evidence="2" id="KW-1185">Reference proteome</keyword>